<dbReference type="EMBL" id="JAYMYQ010000004">
    <property type="protein sequence ID" value="KAK7337957.1"/>
    <property type="molecule type" value="Genomic_DNA"/>
</dbReference>
<comment type="caution">
    <text evidence="1">The sequence shown here is derived from an EMBL/GenBank/DDBJ whole genome shotgun (WGS) entry which is preliminary data.</text>
</comment>
<sequence>MAVEAGKIECGGICVSCFGCLFLFCEKSLGDSCMSTFEKLAIPTCGSLDFLNLCISLLSVIAQDKDMITDLC</sequence>
<keyword evidence="2" id="KW-1185">Reference proteome</keyword>
<dbReference type="Proteomes" id="UP001367508">
    <property type="component" value="Unassembled WGS sequence"/>
</dbReference>
<name>A0AAN9LPX6_CANGL</name>
<accession>A0AAN9LPX6</accession>
<protein>
    <submittedName>
        <fullName evidence="1">Uncharacterized protein</fullName>
    </submittedName>
</protein>
<proteinExistence type="predicted"/>
<evidence type="ECO:0000313" key="2">
    <source>
        <dbReference type="Proteomes" id="UP001367508"/>
    </source>
</evidence>
<reference evidence="1 2" key="1">
    <citation type="submission" date="2024-01" db="EMBL/GenBank/DDBJ databases">
        <title>The genomes of 5 underutilized Papilionoideae crops provide insights into root nodulation and disease resistanc.</title>
        <authorList>
            <person name="Jiang F."/>
        </authorList>
    </citation>
    <scope>NUCLEOTIDE SEQUENCE [LARGE SCALE GENOMIC DNA]</scope>
    <source>
        <strain evidence="1">LVBAO_FW01</strain>
        <tissue evidence="1">Leaves</tissue>
    </source>
</reference>
<organism evidence="1 2">
    <name type="scientific">Canavalia gladiata</name>
    <name type="common">Sword bean</name>
    <name type="synonym">Dolichos gladiatus</name>
    <dbReference type="NCBI Taxonomy" id="3824"/>
    <lineage>
        <taxon>Eukaryota</taxon>
        <taxon>Viridiplantae</taxon>
        <taxon>Streptophyta</taxon>
        <taxon>Embryophyta</taxon>
        <taxon>Tracheophyta</taxon>
        <taxon>Spermatophyta</taxon>
        <taxon>Magnoliopsida</taxon>
        <taxon>eudicotyledons</taxon>
        <taxon>Gunneridae</taxon>
        <taxon>Pentapetalae</taxon>
        <taxon>rosids</taxon>
        <taxon>fabids</taxon>
        <taxon>Fabales</taxon>
        <taxon>Fabaceae</taxon>
        <taxon>Papilionoideae</taxon>
        <taxon>50 kb inversion clade</taxon>
        <taxon>NPAAA clade</taxon>
        <taxon>indigoferoid/millettioid clade</taxon>
        <taxon>Phaseoleae</taxon>
        <taxon>Canavalia</taxon>
    </lineage>
</organism>
<dbReference type="AlphaFoldDB" id="A0AAN9LPX6"/>
<gene>
    <name evidence="1" type="ORF">VNO77_18551</name>
</gene>
<evidence type="ECO:0000313" key="1">
    <source>
        <dbReference type="EMBL" id="KAK7337957.1"/>
    </source>
</evidence>